<dbReference type="SUPFAM" id="SSF48371">
    <property type="entry name" value="ARM repeat"/>
    <property type="match status" value="1"/>
</dbReference>
<proteinExistence type="predicted"/>
<dbReference type="SMART" id="SM00567">
    <property type="entry name" value="EZ_HEAT"/>
    <property type="match status" value="5"/>
</dbReference>
<dbReference type="Pfam" id="PF13646">
    <property type="entry name" value="HEAT_2"/>
    <property type="match status" value="2"/>
</dbReference>
<gene>
    <name evidence="2" type="ORF">THTE_0908</name>
</gene>
<name>A0A286RC17_9BACT</name>
<organism evidence="2 3">
    <name type="scientific">Thermogutta terrifontis</name>
    <dbReference type="NCBI Taxonomy" id="1331910"/>
    <lineage>
        <taxon>Bacteria</taxon>
        <taxon>Pseudomonadati</taxon>
        <taxon>Planctomycetota</taxon>
        <taxon>Planctomycetia</taxon>
        <taxon>Pirellulales</taxon>
        <taxon>Thermoguttaceae</taxon>
        <taxon>Thermogutta</taxon>
    </lineage>
</organism>
<keyword evidence="3" id="KW-1185">Reference proteome</keyword>
<evidence type="ECO:0000313" key="2">
    <source>
        <dbReference type="EMBL" id="ASV73510.1"/>
    </source>
</evidence>
<dbReference type="GO" id="GO:0016491">
    <property type="term" value="F:oxidoreductase activity"/>
    <property type="evidence" value="ECO:0007669"/>
    <property type="project" value="TreeGrafter"/>
</dbReference>
<keyword evidence="1" id="KW-1133">Transmembrane helix</keyword>
<dbReference type="InterPro" id="IPR004155">
    <property type="entry name" value="PBS_lyase_HEAT"/>
</dbReference>
<dbReference type="EMBL" id="CP018477">
    <property type="protein sequence ID" value="ASV73510.1"/>
    <property type="molecule type" value="Genomic_DNA"/>
</dbReference>
<dbReference type="PANTHER" id="PTHR12697">
    <property type="entry name" value="PBS LYASE HEAT-LIKE PROTEIN"/>
    <property type="match status" value="1"/>
</dbReference>
<evidence type="ECO:0000256" key="1">
    <source>
        <dbReference type="SAM" id="Phobius"/>
    </source>
</evidence>
<evidence type="ECO:0000313" key="3">
    <source>
        <dbReference type="Proteomes" id="UP000215086"/>
    </source>
</evidence>
<accession>A0A286RC17</accession>
<keyword evidence="1" id="KW-0812">Transmembrane</keyword>
<sequence length="264" mass="28780">MLQKYWRRLSQDVGHRVIKVSPFVFVVFTVFVVPSCRPMPPMGEDAKESRRPSRRTEFREVKYTDKTPEEWRELLGHPNPQVRDHAIDALVQYGPDQVPFLAKMVEDRSKPTARMAAIRALGAFGPRAAAAVPVIVAALQDQTWDGRDVAAESLGFIGQASPDVERALCEALKDGDERVRMAAARALGRCRAASQEAVKVLAAALKDADPNVQMAAVEALGELGPAAQSAVPQLEELARQGTPVLQATAQEALSRITGRKNAPP</sequence>
<reference evidence="2 3" key="1">
    <citation type="journal article" name="Front. Microbiol.">
        <title>Sugar Metabolism of the First Thermophilic Planctomycete Thermogutta terrifontis: Comparative Genomic and Transcriptomic Approaches.</title>
        <authorList>
            <person name="Elcheninov A.G."/>
            <person name="Menzel P."/>
            <person name="Gudbergsdottir S.R."/>
            <person name="Slesarev A.I."/>
            <person name="Kadnikov V.V."/>
            <person name="Krogh A."/>
            <person name="Bonch-Osmolovskaya E.A."/>
            <person name="Peng X."/>
            <person name="Kublanov I.V."/>
        </authorList>
    </citation>
    <scope>NUCLEOTIDE SEQUENCE [LARGE SCALE GENOMIC DNA]</scope>
    <source>
        <strain evidence="2 3">R1</strain>
    </source>
</reference>
<keyword evidence="1" id="KW-0472">Membrane</keyword>
<dbReference type="RefSeq" id="WP_095414087.1">
    <property type="nucleotide sequence ID" value="NZ_CP018477.1"/>
</dbReference>
<dbReference type="PANTHER" id="PTHR12697:SF5">
    <property type="entry name" value="DEOXYHYPUSINE HYDROXYLASE"/>
    <property type="match status" value="1"/>
</dbReference>
<protein>
    <submittedName>
        <fullName evidence="2">HEAT repeat protein</fullName>
    </submittedName>
</protein>
<dbReference type="AlphaFoldDB" id="A0A286RC17"/>
<dbReference type="InterPro" id="IPR016024">
    <property type="entry name" value="ARM-type_fold"/>
</dbReference>
<dbReference type="Proteomes" id="UP000215086">
    <property type="component" value="Chromosome"/>
</dbReference>
<feature type="transmembrane region" description="Helical" evidence="1">
    <location>
        <begin position="20"/>
        <end position="40"/>
    </location>
</feature>
<dbReference type="InterPro" id="IPR011989">
    <property type="entry name" value="ARM-like"/>
</dbReference>
<dbReference type="KEGG" id="ttf:THTE_0908"/>
<dbReference type="Gene3D" id="1.25.10.10">
    <property type="entry name" value="Leucine-rich Repeat Variant"/>
    <property type="match status" value="2"/>
</dbReference>